<evidence type="ECO:0000313" key="7">
    <source>
        <dbReference type="EMBL" id="QPI48419.1"/>
    </source>
</evidence>
<keyword evidence="5 6" id="KW-0472">Membrane</keyword>
<dbReference type="Proteomes" id="UP000662888">
    <property type="component" value="Chromosome"/>
</dbReference>
<comment type="subcellular location">
    <subcellularLocation>
        <location evidence="1">Cell membrane</location>
        <topology evidence="1">Multi-pass membrane protein</topology>
    </subcellularLocation>
</comment>
<evidence type="ECO:0000256" key="6">
    <source>
        <dbReference type="SAM" id="Phobius"/>
    </source>
</evidence>
<feature type="transmembrane region" description="Helical" evidence="6">
    <location>
        <begin position="145"/>
        <end position="167"/>
    </location>
</feature>
<evidence type="ECO:0000256" key="3">
    <source>
        <dbReference type="ARBA" id="ARBA00022692"/>
    </source>
</evidence>
<proteinExistence type="predicted"/>
<keyword evidence="2" id="KW-1003">Cell membrane</keyword>
<dbReference type="InterPro" id="IPR001123">
    <property type="entry name" value="LeuE-type"/>
</dbReference>
<accession>A0AA48WBE4</accession>
<dbReference type="Pfam" id="PF01810">
    <property type="entry name" value="LysE"/>
    <property type="match status" value="1"/>
</dbReference>
<keyword evidence="4 6" id="KW-1133">Transmembrane helix</keyword>
<evidence type="ECO:0000256" key="4">
    <source>
        <dbReference type="ARBA" id="ARBA00022989"/>
    </source>
</evidence>
<reference evidence="7 8" key="1">
    <citation type="submission" date="2020-11" db="EMBL/GenBank/DDBJ databases">
        <authorList>
            <person name="Sun Q."/>
        </authorList>
    </citation>
    <scope>NUCLEOTIDE SEQUENCE [LARGE SCALE GENOMIC DNA]</scope>
    <source>
        <strain evidence="7 8">P8398</strain>
    </source>
</reference>
<name>A0AA48WBE4_9BURK</name>
<feature type="transmembrane region" description="Helical" evidence="6">
    <location>
        <begin position="187"/>
        <end position="205"/>
    </location>
</feature>
<protein>
    <submittedName>
        <fullName evidence="7">LysE family translocator</fullName>
    </submittedName>
</protein>
<organism evidence="7 8">
    <name type="scientific">Massilia antarctica</name>
    <dbReference type="NCBI Taxonomy" id="2765360"/>
    <lineage>
        <taxon>Bacteria</taxon>
        <taxon>Pseudomonadati</taxon>
        <taxon>Pseudomonadota</taxon>
        <taxon>Betaproteobacteria</taxon>
        <taxon>Burkholderiales</taxon>
        <taxon>Oxalobacteraceae</taxon>
        <taxon>Telluria group</taxon>
        <taxon>Massilia</taxon>
    </lineage>
</organism>
<gene>
    <name evidence="7" type="ORF">IV454_23200</name>
</gene>
<dbReference type="PANTHER" id="PTHR30086">
    <property type="entry name" value="ARGININE EXPORTER PROTEIN ARGO"/>
    <property type="match status" value="1"/>
</dbReference>
<evidence type="ECO:0000313" key="8">
    <source>
        <dbReference type="Proteomes" id="UP000662888"/>
    </source>
</evidence>
<evidence type="ECO:0000256" key="5">
    <source>
        <dbReference type="ARBA" id="ARBA00023136"/>
    </source>
</evidence>
<sequence length="230" mass="23011">MNGGTNLWLYFVVVFGIVALPGLDMAFVMGSAVLGGRRAGLAAVAGIVCGGFCHLAMGALGAAAVLALWPALFNAMLGAGALYTAWIGASFLRSSAAGSARMPGAACASGATFRRALGTSLLNPKAYLFMLALFPQFLQPGPQPLWAQSAVLGTITALTQAGIYGALALLGGGAGGWLERHPGAATTLARTMGVLLIAVAILTALQVGRNVLAGRAGGAGAMSATQLMHP</sequence>
<feature type="transmembrane region" description="Helical" evidence="6">
    <location>
        <begin position="41"/>
        <end position="65"/>
    </location>
</feature>
<dbReference type="PANTHER" id="PTHR30086:SF20">
    <property type="entry name" value="ARGININE EXPORTER PROTEIN ARGO-RELATED"/>
    <property type="match status" value="1"/>
</dbReference>
<keyword evidence="8" id="KW-1185">Reference proteome</keyword>
<keyword evidence="3 6" id="KW-0812">Transmembrane</keyword>
<dbReference type="EMBL" id="CP065053">
    <property type="protein sequence ID" value="QPI48419.1"/>
    <property type="molecule type" value="Genomic_DNA"/>
</dbReference>
<evidence type="ECO:0000256" key="2">
    <source>
        <dbReference type="ARBA" id="ARBA00022475"/>
    </source>
</evidence>
<feature type="transmembrane region" description="Helical" evidence="6">
    <location>
        <begin position="71"/>
        <end position="92"/>
    </location>
</feature>
<feature type="transmembrane region" description="Helical" evidence="6">
    <location>
        <begin position="6"/>
        <end position="29"/>
    </location>
</feature>
<dbReference type="RefSeq" id="WP_206088040.1">
    <property type="nucleotide sequence ID" value="NZ_CP065053.1"/>
</dbReference>
<evidence type="ECO:0000256" key="1">
    <source>
        <dbReference type="ARBA" id="ARBA00004651"/>
    </source>
</evidence>